<proteinExistence type="predicted"/>
<gene>
    <name evidence="1" type="ORF">AOQ72_12420</name>
</gene>
<dbReference type="Proteomes" id="UP000051380">
    <property type="component" value="Unassembled WGS sequence"/>
</dbReference>
<sequence>MFDTATIALLRAVLDEMCESVLGRQIGARTHVASKILEAATRGEVSRERLRPMGRDALSQAPKMWR</sequence>
<protein>
    <submittedName>
        <fullName evidence="1">Uncharacterized protein</fullName>
    </submittedName>
</protein>
<accession>A0A0R3CUP6</accession>
<reference evidence="1 2" key="1">
    <citation type="submission" date="2015-09" db="EMBL/GenBank/DDBJ databases">
        <title>Draft Genome Sequence of the Strain BR 3267 (Bradyrhizobium yuanmingense) recommended as inoculant for cowpea in Brazil.</title>
        <authorList>
            <person name="Simoes-Araujo J.L."/>
            <person name="Zilli J.E."/>
        </authorList>
    </citation>
    <scope>NUCLEOTIDE SEQUENCE [LARGE SCALE GENOMIC DNA]</scope>
    <source>
        <strain evidence="1 2">BR3267</strain>
    </source>
</reference>
<organism evidence="1 2">
    <name type="scientific">Bradyrhizobium yuanmingense</name>
    <dbReference type="NCBI Taxonomy" id="108015"/>
    <lineage>
        <taxon>Bacteria</taxon>
        <taxon>Pseudomonadati</taxon>
        <taxon>Pseudomonadota</taxon>
        <taxon>Alphaproteobacteria</taxon>
        <taxon>Hyphomicrobiales</taxon>
        <taxon>Nitrobacteraceae</taxon>
        <taxon>Bradyrhizobium</taxon>
    </lineage>
</organism>
<dbReference type="EMBL" id="LJYF01000009">
    <property type="protein sequence ID" value="KRP99980.1"/>
    <property type="molecule type" value="Genomic_DNA"/>
</dbReference>
<dbReference type="AlphaFoldDB" id="A0A0R3CUP6"/>
<comment type="caution">
    <text evidence="1">The sequence shown here is derived from an EMBL/GenBank/DDBJ whole genome shotgun (WGS) entry which is preliminary data.</text>
</comment>
<name>A0A0R3CUP6_9BRAD</name>
<evidence type="ECO:0000313" key="1">
    <source>
        <dbReference type="EMBL" id="KRP99980.1"/>
    </source>
</evidence>
<evidence type="ECO:0000313" key="2">
    <source>
        <dbReference type="Proteomes" id="UP000051380"/>
    </source>
</evidence>
<dbReference type="RefSeq" id="WP_057026764.1">
    <property type="nucleotide sequence ID" value="NZ_LJYF01000009.1"/>
</dbReference>